<dbReference type="AlphaFoldDB" id="A0AAU7DIC5"/>
<protein>
    <submittedName>
        <fullName evidence="1">Uncharacterized protein</fullName>
    </submittedName>
</protein>
<sequence length="172" mass="19683">MIFPLLQLGAVLLVALYLGRWRLSVRRRNTQSWDALMSRLRPDWSARELSDQFLWKEGLTSSPEDTWTRMEGPHGLWVMYQNAKVMLEMADYAFRNCENVDRVLVETLRSDAMQIRVCVLMALAQYAFSHASEGVRVNAFRAASMYTGMAARMTQLLQENAAVLVPDFVAAM</sequence>
<reference evidence="1" key="1">
    <citation type="submission" date="2023-03" db="EMBL/GenBank/DDBJ databases">
        <title>Edaphobacter sp.</title>
        <authorList>
            <person name="Huber K.J."/>
            <person name="Papendorf J."/>
            <person name="Pilke C."/>
            <person name="Bunk B."/>
            <person name="Sproeer C."/>
            <person name="Pester M."/>
        </authorList>
    </citation>
    <scope>NUCLEOTIDE SEQUENCE</scope>
    <source>
        <strain evidence="1">DSM 110680</strain>
    </source>
</reference>
<name>A0AAU7DIC5_9BACT</name>
<gene>
    <name evidence="1" type="ORF">P8935_19865</name>
</gene>
<organism evidence="1">
    <name type="scientific">Telmatobacter sp. DSM 110680</name>
    <dbReference type="NCBI Taxonomy" id="3036704"/>
    <lineage>
        <taxon>Bacteria</taxon>
        <taxon>Pseudomonadati</taxon>
        <taxon>Acidobacteriota</taxon>
        <taxon>Terriglobia</taxon>
        <taxon>Terriglobales</taxon>
        <taxon>Acidobacteriaceae</taxon>
        <taxon>Telmatobacter</taxon>
    </lineage>
</organism>
<proteinExistence type="predicted"/>
<evidence type="ECO:0000313" key="1">
    <source>
        <dbReference type="EMBL" id="XBH16820.1"/>
    </source>
</evidence>
<dbReference type="EMBL" id="CP121196">
    <property type="protein sequence ID" value="XBH16820.1"/>
    <property type="molecule type" value="Genomic_DNA"/>
</dbReference>
<dbReference type="RefSeq" id="WP_348262048.1">
    <property type="nucleotide sequence ID" value="NZ_CP121196.1"/>
</dbReference>
<accession>A0AAU7DIC5</accession>